<dbReference type="PANTHER" id="PTHR35800">
    <property type="entry name" value="PROTEIN JAG"/>
    <property type="match status" value="1"/>
</dbReference>
<comment type="caution">
    <text evidence="2">The sequence shown here is derived from an EMBL/GenBank/DDBJ whole genome shotgun (WGS) entry which is preliminary data.</text>
</comment>
<dbReference type="Proteomes" id="UP000228952">
    <property type="component" value="Unassembled WGS sequence"/>
</dbReference>
<name>A0A2M7W2X9_9BACT</name>
<feature type="domain" description="R3H" evidence="1">
    <location>
        <begin position="92"/>
        <end position="158"/>
    </location>
</feature>
<evidence type="ECO:0000259" key="1">
    <source>
        <dbReference type="PROSITE" id="PS51061"/>
    </source>
</evidence>
<dbReference type="InterPro" id="IPR015946">
    <property type="entry name" value="KH_dom-like_a/b"/>
</dbReference>
<dbReference type="EMBL" id="PFQB01000017">
    <property type="protein sequence ID" value="PJA15435.1"/>
    <property type="molecule type" value="Genomic_DNA"/>
</dbReference>
<accession>A0A2M7W2X9</accession>
<dbReference type="Gene3D" id="3.30.300.20">
    <property type="match status" value="1"/>
</dbReference>
<dbReference type="PROSITE" id="PS51061">
    <property type="entry name" value="R3H"/>
    <property type="match status" value="1"/>
</dbReference>
<dbReference type="SMART" id="SM00393">
    <property type="entry name" value="R3H"/>
    <property type="match status" value="1"/>
</dbReference>
<dbReference type="PANTHER" id="PTHR35800:SF1">
    <property type="entry name" value="RNA-BINDING PROTEIN KHPB"/>
    <property type="match status" value="1"/>
</dbReference>
<evidence type="ECO:0000313" key="2">
    <source>
        <dbReference type="EMBL" id="PJA15435.1"/>
    </source>
</evidence>
<gene>
    <name evidence="2" type="ORF">COX64_00750</name>
</gene>
<protein>
    <recommendedName>
        <fullName evidence="1">R3H domain-containing protein</fullName>
    </recommendedName>
</protein>
<reference evidence="3" key="1">
    <citation type="submission" date="2017-09" db="EMBL/GenBank/DDBJ databases">
        <title>Depth-based differentiation of microbial function through sediment-hosted aquifers and enrichment of novel symbionts in the deep terrestrial subsurface.</title>
        <authorList>
            <person name="Probst A.J."/>
            <person name="Ladd B."/>
            <person name="Jarett J.K."/>
            <person name="Geller-Mcgrath D.E."/>
            <person name="Sieber C.M.K."/>
            <person name="Emerson J.B."/>
            <person name="Anantharaman K."/>
            <person name="Thomas B.C."/>
            <person name="Malmstrom R."/>
            <person name="Stieglmeier M."/>
            <person name="Klingl A."/>
            <person name="Woyke T."/>
            <person name="Ryan C.M."/>
            <person name="Banfield J.F."/>
        </authorList>
    </citation>
    <scope>NUCLEOTIDE SEQUENCE [LARGE SCALE GENOMIC DNA]</scope>
</reference>
<dbReference type="InterPro" id="IPR039247">
    <property type="entry name" value="KhpB"/>
</dbReference>
<dbReference type="Gene3D" id="3.30.1370.50">
    <property type="entry name" value="R3H-like domain"/>
    <property type="match status" value="1"/>
</dbReference>
<organism evidence="2 3">
    <name type="scientific">Candidatus Dojkabacteria bacterium CG_4_10_14_0_2_um_filter_Dojkabacteria_WS6_41_15</name>
    <dbReference type="NCBI Taxonomy" id="2014249"/>
    <lineage>
        <taxon>Bacteria</taxon>
        <taxon>Candidatus Dojkabacteria</taxon>
    </lineage>
</organism>
<evidence type="ECO:0000313" key="3">
    <source>
        <dbReference type="Proteomes" id="UP000228952"/>
    </source>
</evidence>
<dbReference type="SUPFAM" id="SSF82708">
    <property type="entry name" value="R3H domain"/>
    <property type="match status" value="1"/>
</dbReference>
<dbReference type="AlphaFoldDB" id="A0A2M7W2X9"/>
<proteinExistence type="predicted"/>
<dbReference type="GO" id="GO:0003723">
    <property type="term" value="F:RNA binding"/>
    <property type="evidence" value="ECO:0007669"/>
    <property type="project" value="InterPro"/>
</dbReference>
<dbReference type="Pfam" id="PF13083">
    <property type="entry name" value="KH_KhpA-B"/>
    <property type="match status" value="1"/>
</dbReference>
<dbReference type="InterPro" id="IPR036867">
    <property type="entry name" value="R3H_dom_sf"/>
</dbReference>
<dbReference type="InterPro" id="IPR001374">
    <property type="entry name" value="R3H_dom"/>
</dbReference>
<dbReference type="Pfam" id="PF01424">
    <property type="entry name" value="R3H"/>
    <property type="match status" value="1"/>
</dbReference>
<sequence length="165" mass="18820">MNEELNTKVKEFISLVVTALGYTPESVEVSSEESPEKTNMQVIIKGTDMDLLIGYHGKNLEALHQITVSFIKRVFPPEKRVSLFVDVGDYFEKQNEKVREMVTQAVEEVKLLDEPYEFKPMAPRLRRIVHLEAEKHTEVRTESTGEGLDRRVIIYPGNAQTTPAS</sequence>